<proteinExistence type="predicted"/>
<reference evidence="1" key="1">
    <citation type="submission" date="2020-05" db="EMBL/GenBank/DDBJ databases">
        <authorList>
            <person name="Chiriac C."/>
            <person name="Salcher M."/>
            <person name="Ghai R."/>
            <person name="Kavagutti S V."/>
        </authorList>
    </citation>
    <scope>NUCLEOTIDE SEQUENCE</scope>
</reference>
<dbReference type="AlphaFoldDB" id="A0A6J7GQP0"/>
<organism evidence="1">
    <name type="scientific">freshwater metagenome</name>
    <dbReference type="NCBI Taxonomy" id="449393"/>
    <lineage>
        <taxon>unclassified sequences</taxon>
        <taxon>metagenomes</taxon>
        <taxon>ecological metagenomes</taxon>
    </lineage>
</organism>
<evidence type="ECO:0000313" key="1">
    <source>
        <dbReference type="EMBL" id="CAB4910827.1"/>
    </source>
</evidence>
<sequence>MVVEQRRGQFRYYSLGPNRADDVLQFLRDVYQDDVNTLAADTEPGRR</sequence>
<protein>
    <submittedName>
        <fullName evidence="1">Unannotated protein</fullName>
    </submittedName>
</protein>
<gene>
    <name evidence="1" type="ORF">UFOPK3516_01490</name>
</gene>
<dbReference type="EMBL" id="CAFBMB010000171">
    <property type="protein sequence ID" value="CAB4910827.1"/>
    <property type="molecule type" value="Genomic_DNA"/>
</dbReference>
<name>A0A6J7GQP0_9ZZZZ</name>
<accession>A0A6J7GQP0</accession>